<feature type="compositionally biased region" description="Polar residues" evidence="1">
    <location>
        <begin position="55"/>
        <end position="66"/>
    </location>
</feature>
<evidence type="ECO:0000313" key="5">
    <source>
        <dbReference type="Proteomes" id="UP000628442"/>
    </source>
</evidence>
<keyword evidence="4" id="KW-1185">Reference proteome</keyword>
<dbReference type="InterPro" id="IPR019291">
    <property type="entry name" value="Host_attachment_protein"/>
</dbReference>
<dbReference type="AlphaFoldDB" id="A0A411X4H1"/>
<evidence type="ECO:0000256" key="1">
    <source>
        <dbReference type="SAM" id="MobiDB-lite"/>
    </source>
</evidence>
<dbReference type="Proteomes" id="UP000292307">
    <property type="component" value="Chromosome"/>
</dbReference>
<reference evidence="3 4" key="2">
    <citation type="submission" date="2019-02" db="EMBL/GenBank/DDBJ databases">
        <title>Draft Genome Sequences of Six Type Strains of the Genus Massilia.</title>
        <authorList>
            <person name="Miess H."/>
            <person name="Frediansyhah A."/>
            <person name="Gross H."/>
        </authorList>
    </citation>
    <scope>NUCLEOTIDE SEQUENCE [LARGE SCALE GENOMIC DNA]</scope>
    <source>
        <strain evidence="3 4">DSM 17472</strain>
    </source>
</reference>
<dbReference type="Proteomes" id="UP000628442">
    <property type="component" value="Unassembled WGS sequence"/>
</dbReference>
<organism evidence="2 5">
    <name type="scientific">Pseudoduganella albidiflava</name>
    <dbReference type="NCBI Taxonomy" id="321983"/>
    <lineage>
        <taxon>Bacteria</taxon>
        <taxon>Pseudomonadati</taxon>
        <taxon>Pseudomonadota</taxon>
        <taxon>Betaproteobacteria</taxon>
        <taxon>Burkholderiales</taxon>
        <taxon>Oxalobacteraceae</taxon>
        <taxon>Telluria group</taxon>
        <taxon>Pseudoduganella</taxon>
    </lineage>
</organism>
<evidence type="ECO:0000313" key="2">
    <source>
        <dbReference type="EMBL" id="GGY61995.1"/>
    </source>
</evidence>
<feature type="region of interest" description="Disordered" evidence="1">
    <location>
        <begin position="46"/>
        <end position="87"/>
    </location>
</feature>
<dbReference type="OrthoDB" id="329419at2"/>
<protein>
    <submittedName>
        <fullName evidence="3">Host attachment protein</fullName>
    </submittedName>
</protein>
<accession>A0A411X4H1</accession>
<dbReference type="EMBL" id="BMWV01000015">
    <property type="protein sequence ID" value="GGY61995.1"/>
    <property type="molecule type" value="Genomic_DNA"/>
</dbReference>
<dbReference type="Pfam" id="PF10116">
    <property type="entry name" value="Host_attach"/>
    <property type="match status" value="1"/>
</dbReference>
<reference evidence="2" key="3">
    <citation type="submission" date="2022-12" db="EMBL/GenBank/DDBJ databases">
        <authorList>
            <person name="Sun Q."/>
            <person name="Kim S."/>
        </authorList>
    </citation>
    <scope>NUCLEOTIDE SEQUENCE</scope>
    <source>
        <strain evidence="2">KCTC 12343</strain>
    </source>
</reference>
<evidence type="ECO:0000313" key="3">
    <source>
        <dbReference type="EMBL" id="QBI03745.1"/>
    </source>
</evidence>
<dbReference type="RefSeq" id="WP_131147837.1">
    <property type="nucleotide sequence ID" value="NZ_BMWV01000015.1"/>
</dbReference>
<sequence>MKPTWIITANAGRARIFEESALTEPLQEIEDMVSPGAKQSISDVVTDQAGPTAAAKSSHNIGSGNQAPGIAHNANSGAPNKQYQPAVTPNEAEAVRFAKDISSYLSKAHQEGRFAHLVISASPQFLGTLRTVIDPQLKDLIKTEFNKDYTHFNGPQLREQLQALKDKQE</sequence>
<name>A0A411X4H1_9BURK</name>
<evidence type="ECO:0000313" key="4">
    <source>
        <dbReference type="Proteomes" id="UP000292307"/>
    </source>
</evidence>
<gene>
    <name evidence="3" type="ORF">EYF70_25180</name>
    <name evidence="2" type="ORF">GCM10007387_50730</name>
</gene>
<reference evidence="2" key="1">
    <citation type="journal article" date="2014" name="Int. J. Syst. Evol. Microbiol.">
        <title>Complete genome sequence of Corynebacterium casei LMG S-19264T (=DSM 44701T), isolated from a smear-ripened cheese.</title>
        <authorList>
            <consortium name="US DOE Joint Genome Institute (JGI-PGF)"/>
            <person name="Walter F."/>
            <person name="Albersmeier A."/>
            <person name="Kalinowski J."/>
            <person name="Ruckert C."/>
        </authorList>
    </citation>
    <scope>NUCLEOTIDE SEQUENCE</scope>
    <source>
        <strain evidence="2">KCTC 12343</strain>
    </source>
</reference>
<dbReference type="EMBL" id="CP036401">
    <property type="protein sequence ID" value="QBI03745.1"/>
    <property type="molecule type" value="Genomic_DNA"/>
</dbReference>
<proteinExistence type="predicted"/>
<feature type="compositionally biased region" description="Polar residues" evidence="1">
    <location>
        <begin position="73"/>
        <end position="87"/>
    </location>
</feature>